<dbReference type="Pfam" id="PF19423">
    <property type="entry name" value="E3_UBR4_N"/>
    <property type="match status" value="1"/>
</dbReference>
<dbReference type="InterPro" id="IPR036322">
    <property type="entry name" value="WD40_repeat_dom_sf"/>
</dbReference>
<dbReference type="SUPFAM" id="SSF48371">
    <property type="entry name" value="ARM repeat"/>
    <property type="match status" value="1"/>
</dbReference>
<keyword evidence="3" id="KW-0862">Zinc</keyword>
<dbReference type="SMART" id="SM00396">
    <property type="entry name" value="ZnF_UBR1"/>
    <property type="match status" value="1"/>
</dbReference>
<evidence type="ECO:0000256" key="4">
    <source>
        <dbReference type="PROSITE-ProRule" id="PRU00508"/>
    </source>
</evidence>
<dbReference type="GO" id="GO:0016020">
    <property type="term" value="C:membrane"/>
    <property type="evidence" value="ECO:0007669"/>
    <property type="project" value="TreeGrafter"/>
</dbReference>
<dbReference type="PROSITE" id="PS51157">
    <property type="entry name" value="ZF_UBR"/>
    <property type="match status" value="1"/>
</dbReference>
<dbReference type="GO" id="GO:0006511">
    <property type="term" value="P:ubiquitin-dependent protein catabolic process"/>
    <property type="evidence" value="ECO:0007669"/>
    <property type="project" value="TreeGrafter"/>
</dbReference>
<dbReference type="GO" id="GO:0008270">
    <property type="term" value="F:zinc ion binding"/>
    <property type="evidence" value="ECO:0007669"/>
    <property type="project" value="UniProtKB-KW"/>
</dbReference>
<keyword evidence="2" id="KW-0863">Zinc-finger</keyword>
<feature type="region of interest" description="Disordered" evidence="5">
    <location>
        <begin position="601"/>
        <end position="630"/>
    </location>
</feature>
<feature type="zinc finger region" description="UBR-type" evidence="4">
    <location>
        <begin position="1650"/>
        <end position="1723"/>
    </location>
</feature>
<dbReference type="Ensembl" id="ENSCCRT00020117213.1">
    <property type="protein sequence ID" value="ENSCCRP00020107307.1"/>
    <property type="gene ID" value="ENSCCRG00020046596.1"/>
</dbReference>
<feature type="compositionally biased region" description="Basic and acidic residues" evidence="5">
    <location>
        <begin position="2741"/>
        <end position="2751"/>
    </location>
</feature>
<dbReference type="GO" id="GO:0005654">
    <property type="term" value="C:nucleoplasm"/>
    <property type="evidence" value="ECO:0007669"/>
    <property type="project" value="TreeGrafter"/>
</dbReference>
<evidence type="ECO:0000313" key="7">
    <source>
        <dbReference type="Ensembl" id="ENSCCRP00020107307.1"/>
    </source>
</evidence>
<feature type="region of interest" description="Disordered" evidence="5">
    <location>
        <begin position="1726"/>
        <end position="1781"/>
    </location>
</feature>
<dbReference type="Pfam" id="PF02207">
    <property type="entry name" value="zf-UBR"/>
    <property type="match status" value="1"/>
</dbReference>
<keyword evidence="1" id="KW-0479">Metal-binding</keyword>
<dbReference type="PANTHER" id="PTHR21725:SF1">
    <property type="entry name" value="E3 UBIQUITIN-PROTEIN LIGASE UBR4"/>
    <property type="match status" value="1"/>
</dbReference>
<feature type="region of interest" description="Disordered" evidence="5">
    <location>
        <begin position="553"/>
        <end position="587"/>
    </location>
</feature>
<evidence type="ECO:0000256" key="2">
    <source>
        <dbReference type="ARBA" id="ARBA00022771"/>
    </source>
</evidence>
<accession>A0A8C2KGD4</accession>
<dbReference type="GO" id="GO:0005829">
    <property type="term" value="C:cytosol"/>
    <property type="evidence" value="ECO:0007669"/>
    <property type="project" value="TreeGrafter"/>
</dbReference>
<evidence type="ECO:0000256" key="1">
    <source>
        <dbReference type="ARBA" id="ARBA00022723"/>
    </source>
</evidence>
<feature type="region of interest" description="Disordered" evidence="5">
    <location>
        <begin position="2710"/>
        <end position="2751"/>
    </location>
</feature>
<feature type="compositionally biased region" description="Pro residues" evidence="5">
    <location>
        <begin position="607"/>
        <end position="618"/>
    </location>
</feature>
<evidence type="ECO:0000313" key="8">
    <source>
        <dbReference type="Proteomes" id="UP000694701"/>
    </source>
</evidence>
<dbReference type="Proteomes" id="UP000694701">
    <property type="component" value="Unplaced"/>
</dbReference>
<dbReference type="InterPro" id="IPR045841">
    <property type="entry name" value="E3_UBR4_N"/>
</dbReference>
<feature type="domain" description="UBR-type" evidence="6">
    <location>
        <begin position="1650"/>
        <end position="1723"/>
    </location>
</feature>
<protein>
    <submittedName>
        <fullName evidence="7">Ubiquitin protein ligase E3 component n-recognin 4</fullName>
    </submittedName>
</protein>
<dbReference type="PANTHER" id="PTHR21725">
    <property type="entry name" value="E3 UBIQUITIN-PROTEIN LIGASE UBR4"/>
    <property type="match status" value="1"/>
</dbReference>
<proteinExistence type="predicted"/>
<reference evidence="7" key="1">
    <citation type="submission" date="2025-08" db="UniProtKB">
        <authorList>
            <consortium name="Ensembl"/>
        </authorList>
    </citation>
    <scope>IDENTIFICATION</scope>
</reference>
<organism evidence="7 8">
    <name type="scientific">Cyprinus carpio</name>
    <name type="common">Common carp</name>
    <dbReference type="NCBI Taxonomy" id="7962"/>
    <lineage>
        <taxon>Eukaryota</taxon>
        <taxon>Metazoa</taxon>
        <taxon>Chordata</taxon>
        <taxon>Craniata</taxon>
        <taxon>Vertebrata</taxon>
        <taxon>Euteleostomi</taxon>
        <taxon>Actinopterygii</taxon>
        <taxon>Neopterygii</taxon>
        <taxon>Teleostei</taxon>
        <taxon>Ostariophysi</taxon>
        <taxon>Cypriniformes</taxon>
        <taxon>Cyprinidae</taxon>
        <taxon>Cyprininae</taxon>
        <taxon>Cyprinus</taxon>
    </lineage>
</organism>
<dbReference type="CDD" id="cd19680">
    <property type="entry name" value="UBR-box_UBR4"/>
    <property type="match status" value="1"/>
</dbReference>
<dbReference type="InterPro" id="IPR047509">
    <property type="entry name" value="UBR4-like_UBR-box"/>
</dbReference>
<feature type="compositionally biased region" description="Low complexity" evidence="5">
    <location>
        <begin position="555"/>
        <end position="566"/>
    </location>
</feature>
<dbReference type="GO" id="GO:0005813">
    <property type="term" value="C:centrosome"/>
    <property type="evidence" value="ECO:0007669"/>
    <property type="project" value="TreeGrafter"/>
</dbReference>
<dbReference type="InterPro" id="IPR016024">
    <property type="entry name" value="ARM-type_fold"/>
</dbReference>
<dbReference type="InterPro" id="IPR003126">
    <property type="entry name" value="Znf_UBR"/>
</dbReference>
<evidence type="ECO:0000259" key="6">
    <source>
        <dbReference type="PROSITE" id="PS51157"/>
    </source>
</evidence>
<feature type="compositionally biased region" description="Acidic residues" evidence="5">
    <location>
        <begin position="570"/>
        <end position="587"/>
    </location>
</feature>
<feature type="compositionally biased region" description="Low complexity" evidence="5">
    <location>
        <begin position="1726"/>
        <end position="1738"/>
    </location>
</feature>
<name>A0A8C2KGD4_CYPCA</name>
<dbReference type="GO" id="GO:0004842">
    <property type="term" value="F:ubiquitin-protein transferase activity"/>
    <property type="evidence" value="ECO:0007669"/>
    <property type="project" value="TreeGrafter"/>
</dbReference>
<dbReference type="SUPFAM" id="SSF50978">
    <property type="entry name" value="WD40 repeat-like"/>
    <property type="match status" value="1"/>
</dbReference>
<feature type="compositionally biased region" description="Polar residues" evidence="5">
    <location>
        <begin position="2721"/>
        <end position="2736"/>
    </location>
</feature>
<dbReference type="InterPro" id="IPR045189">
    <property type="entry name" value="UBR4-like"/>
</dbReference>
<evidence type="ECO:0000256" key="5">
    <source>
        <dbReference type="SAM" id="MobiDB-lite"/>
    </source>
</evidence>
<sequence length="2885" mass="317843">MNNRSVYIHNFESIPAAMASSGGDGEPEWTAAVRPLLSASYTAFETKELHQLIGSIINSESEILHHDKQYEPFYSSFVALSAHYITTVCGQIPRNQLLSVAAACKVLIEFSLLRLENPDEACAVSQKHLILLIKGLCTGCSRLDRTEIITFTAMMKSAKLPQTVKTLSDVEDQKELPSPVNPELRQKEVQMNFFNQLTSVFNPDITMLASPSAHMQGENECDEQTTTDQAMQAKMKNAFISQNVSSLQELGGSEKLLRVCLNLPYFLRYINRFQDAVSANSFFIMPATVADATAVRNGFHSLVIDVTMALDTLSLPVLEPLTPGRLLDVTVLALSCLYAGVSVATCMAILQVGSGLQLRAASTGSKEEDYENDAATIVQKCLEIYEMIGQAISTSRRAGGEHYQNFQLLGAWCLLNSLYLILNLSPTALADKGKEKDPLAALRVRDIATRTKDGAGSPKLGPGKGHQGFGVLSVILANHSIKLLTSLFQDLQVEALHRGWASDGPPAELNIMAQSTSIQRVQRLIDSVPLTNLLFTLLSTSYKKACVLQRQRKGSVSSDASASTDSNTYYEDDFSSTEEDSSQDDDSEPILGLWFEETISPSKEKVAPPPPPPPPPLETSPRLKSPSKLNTAENGNILASRKDPELFLSLASSILNFITTSMLKSRNNFIRNYLSVSLTEQHMATLASIIKDVDKDVKGSSDEEFASALYHFNHSLVTSDLPSPSLQNTLLQQLGVAPFSEGPWPMYIHPQSLSVLSRLLLIWQHKASQQGEPDVPECMKVWERFVGTLKQHTLQGAVPVDEDLNVEHLQLLLLIFHNFSEKGRHSILTLCMQTIAEIAAHVDSQLQAVPLNLARILLVFDYLLHQYSKAPVYLFEQVQYNLLTPLSSGASSGQEGGKRGAVPLYYGFKEVEENWAKHCSADSTVQPKFYCVLSPEASEDDRSRLDGKAFQVLFNGTVKYDDLYSSLIFLLAAGSRFDTARRQENKPVTPVEACSLQYYFLVLWKILGVLPPSKAYVEQLKSGNSDPSESDILHTLRWSSRLRVSTYVNWIKEHLVKQGMKADHATSLIEVASAKCSAVKYDVELAEEYIARQISSFCCVNPNSILPLHQVPSLQTIYTLDAVISKVQVSLDEHFSKVAADTDPNKSSEITKNLLPATLQLIEVYTAFTRSYLLMSLPEEGENKPTEAKLQGYAAVLSIGSTRCKANLLGQAVMQNLPSAVQTLCETWNNIHTNEFPNIGSWRNAFANDTIPSESYISAIQAAHLGTLSSQSLPLASSLKHILLSLVRLTGDLIVTEELNSPQVIRTLLPLLLESSTESVAEICSTSLERILGPAESDAFLALVYERLVTGCYNIIANHSDPNSGLDESILEECLQYLEKQLESSQVRKAMEEFFSFSGELVQIMMATANENLSAKFCNRVLKFFTKLFQLTEKSPNPSLLSLCGSLAQLACVEPTRLQAWLRRMTASPPKDSDQLDTVQENRQLLQLLTSYIVRDNSQVGEGVCTVLLSTLIPMATEMLASGDGAGFPELMVIMATLASAGQGAGHLQLHRAAIDWLTRCKKYLYQKNVVEKVTANVSQGKHASMLECACHIISYLADVMNALRQSSGQGSSQLLMEGEEKAIEVDSDWVEELAVEEEDSQAEDSDEDSLCNKLCTFTITQKEFMNQHWYHCHTCKMVDGVGVCTVCAKVCHKDHEISYAKYGSFFCDCGAKEDGSCQALVKRSPSSGMSSTMKESSAFQSELRMPESAIRHQSSSPADKGKVTICDGKSSDQDKPKKSSVCKNIEGCREDLLIQASSSTAALVLELLIFLMDAIQTNFQQASAVGSSSRAQHALNELHTQDKTVEMTDQLMVPTLGSQEGAFENVRMNYSGDQGQTIRQLISAHVLRRVAMCVLSSPHGRRQHLAVSHEKGKITVLQLSALLKQADSSKRKLTLTRLASAPVPFTVLSLTGNPCNEDYLAVCGLKDCHVLTFSSTGSVSDHLVLHPQLATGNFIIKAIWLPGSQTELAIITADFVKIYDLSVDALSPMYYFLLPSSKIRDATFLFNEEGKNIIVIMSSAGYMYTQVMDESSSAQHGPFYVTNVLEINHEDLKDSNGQVAGGGVSVYYSHVLQMLFFSYSQGKSFAATVSCSNMETRRLFTINVKGSNGGSKTSPALCQWSEVMNHPGLVCCVQQTTGIPLVIMVKPDTFLIQEIKTLPAKAKIQDMVAIRHTASNEQQRTTMILLCEDGSLRIYMANVENTSYWLQPSLQPSSVISIMKPVRKRKTSTATTRTSSQVSFPVDFFEHNQQLTEVEFGGNDLLQVYNGQQIKHRLNSTGMYVANTKPGGFTVEVVNNNNSMVMTGMRVQVGTQAIERAPSYIEIFGRTMQLNLTRSRWFYFPLTREEALQADKKISIFIGASVDPAGVTMLDSIKIYGKTKEQFGWPDEPPEDFPSAAVNNVCSPNLNQSNGTGDSDITSPITTSGTVLERYTCLLSQCALISTFYLILFPLKKEKKHEKNKTAALELATLLLSIPTPAGVQQQTKGLLASLHTSRTAYHNHKDQSLLCNAVQCLNSCSKEGKELDPDVFQRLVITARSIAIMRPSNLVHFTESRLPQSDTGDDGKDGLKQADTESCSFIMQLVTNFWKLHSLKPKNAFLAPACLPGLNHIEATVNALVDIIHGYCTCELEYINVASKIYMQMLLCPDTSVSFACKQALIRVLRPRNKRRHVTLPSPPRSNTPMATQKNMQPSNMTGGEGGRQESQEQNEVDHGDFEMVSESMVLETAENVNNGNPSPLEALLAGAEGFPPMLDIPPDADDETMVELAIALSLQQDQQGHFKNFNTTNLITHLKCRHAKEYEEFVKAKAEAALITKAKCQTKASVTPSIAQVFDSTRKFKSDSTK</sequence>
<evidence type="ECO:0000256" key="3">
    <source>
        <dbReference type="ARBA" id="ARBA00022833"/>
    </source>
</evidence>